<evidence type="ECO:0000313" key="7">
    <source>
        <dbReference type="EMBL" id="MFF3225679.1"/>
    </source>
</evidence>
<dbReference type="RefSeq" id="WP_387720327.1">
    <property type="nucleotide sequence ID" value="NZ_JBIAPI010000006.1"/>
</dbReference>
<proteinExistence type="inferred from homology"/>
<comment type="subcellular location">
    <subcellularLocation>
        <location evidence="1">Membrane</location>
        <topology evidence="1">Multi-pass membrane protein</topology>
    </subcellularLocation>
</comment>
<feature type="transmembrane region" description="Helical" evidence="6">
    <location>
        <begin position="33"/>
        <end position="58"/>
    </location>
</feature>
<feature type="transmembrane region" description="Helical" evidence="6">
    <location>
        <begin position="99"/>
        <end position="118"/>
    </location>
</feature>
<sequence length="479" mass="50423">MSTLTRNRDIENWDAEDVVAWEAGGKDVAKRNLIWSVFAEHVGFSVWSIWSVMVLFMPTETYGIDPAGKFFLVAVPTLVGAILRIPYTVATAKFGGRNWTIFSAFLLLIPTLLTLYFINQPGTSYTTFLVVAAFAGFGGGNFASSMTNINAFYPQRLKGWALGLNAGGGNIGVPAIQLLGLLIIATLGNGYASLICAIYLVLVALAALGAALYMDNLRNQKADLADMVAALKVPQSWAIAFLYIGTFGSFIGYSFAFGQVLQISFKAGGDSAAQAALHAAQIAFIGPLLGSLARPYGGKWADRTGGSKVTMYVFGAMMVAAVAVVVASTLGDRNGGVPSGAAMVTLIAGFIALFILSGIGNGSVTKIIPSVFDAKSKSLNVSRDEQAAWARNTSGALIGFVGAIGALGGVGINLMLRSSYASTQSATTAFWVFMGFYVACAVVVWAVFLRRPSDRTEADVVVEAETFVLEAEAAASSTR</sequence>
<evidence type="ECO:0000256" key="6">
    <source>
        <dbReference type="SAM" id="Phobius"/>
    </source>
</evidence>
<dbReference type="InterPro" id="IPR044772">
    <property type="entry name" value="NO3_transporter"/>
</dbReference>
<dbReference type="Pfam" id="PF07690">
    <property type="entry name" value="MFS_1"/>
    <property type="match status" value="1"/>
</dbReference>
<keyword evidence="8" id="KW-1185">Reference proteome</keyword>
<feature type="transmembrane region" description="Helical" evidence="6">
    <location>
        <begin position="276"/>
        <end position="297"/>
    </location>
</feature>
<feature type="transmembrane region" description="Helical" evidence="6">
    <location>
        <begin position="235"/>
        <end position="256"/>
    </location>
</feature>
<feature type="transmembrane region" description="Helical" evidence="6">
    <location>
        <begin position="396"/>
        <end position="416"/>
    </location>
</feature>
<keyword evidence="5 6" id="KW-0472">Membrane</keyword>
<evidence type="ECO:0000256" key="4">
    <source>
        <dbReference type="ARBA" id="ARBA00022989"/>
    </source>
</evidence>
<keyword evidence="3 6" id="KW-0812">Transmembrane</keyword>
<dbReference type="EMBL" id="JBIAPI010000006">
    <property type="protein sequence ID" value="MFF3225679.1"/>
    <property type="molecule type" value="Genomic_DNA"/>
</dbReference>
<dbReference type="PANTHER" id="PTHR23515">
    <property type="entry name" value="HIGH-AFFINITY NITRATE TRANSPORTER 2.3"/>
    <property type="match status" value="1"/>
</dbReference>
<comment type="similarity">
    <text evidence="2">Belongs to the major facilitator superfamily. Nitrate/nitrite porter (TC 2.A.1.8) family.</text>
</comment>
<evidence type="ECO:0000256" key="3">
    <source>
        <dbReference type="ARBA" id="ARBA00022692"/>
    </source>
</evidence>
<feature type="transmembrane region" description="Helical" evidence="6">
    <location>
        <begin position="191"/>
        <end position="214"/>
    </location>
</feature>
<feature type="transmembrane region" description="Helical" evidence="6">
    <location>
        <begin position="70"/>
        <end position="87"/>
    </location>
</feature>
<protein>
    <submittedName>
        <fullName evidence="7">MFS transporter</fullName>
    </submittedName>
</protein>
<evidence type="ECO:0000256" key="1">
    <source>
        <dbReference type="ARBA" id="ARBA00004141"/>
    </source>
</evidence>
<dbReference type="InterPro" id="IPR036259">
    <property type="entry name" value="MFS_trans_sf"/>
</dbReference>
<organism evidence="7 8">
    <name type="scientific">Nocardia suismassiliense</name>
    <dbReference type="NCBI Taxonomy" id="2077092"/>
    <lineage>
        <taxon>Bacteria</taxon>
        <taxon>Bacillati</taxon>
        <taxon>Actinomycetota</taxon>
        <taxon>Actinomycetes</taxon>
        <taxon>Mycobacteriales</taxon>
        <taxon>Nocardiaceae</taxon>
        <taxon>Nocardia</taxon>
    </lineage>
</organism>
<gene>
    <name evidence="7" type="ORF">ACFYV7_22985</name>
</gene>
<feature type="transmembrane region" description="Helical" evidence="6">
    <location>
        <begin position="124"/>
        <end position="143"/>
    </location>
</feature>
<accession>A0ABW6QXR7</accession>
<feature type="transmembrane region" description="Helical" evidence="6">
    <location>
        <begin position="164"/>
        <end position="185"/>
    </location>
</feature>
<dbReference type="InterPro" id="IPR011701">
    <property type="entry name" value="MFS"/>
</dbReference>
<dbReference type="Proteomes" id="UP001601948">
    <property type="component" value="Unassembled WGS sequence"/>
</dbReference>
<comment type="caution">
    <text evidence="7">The sequence shown here is derived from an EMBL/GenBank/DDBJ whole genome shotgun (WGS) entry which is preliminary data.</text>
</comment>
<feature type="transmembrane region" description="Helical" evidence="6">
    <location>
        <begin position="309"/>
        <end position="330"/>
    </location>
</feature>
<evidence type="ECO:0000313" key="8">
    <source>
        <dbReference type="Proteomes" id="UP001601948"/>
    </source>
</evidence>
<name>A0ABW6QXR7_9NOCA</name>
<feature type="transmembrane region" description="Helical" evidence="6">
    <location>
        <begin position="428"/>
        <end position="448"/>
    </location>
</feature>
<keyword evidence="4 6" id="KW-1133">Transmembrane helix</keyword>
<dbReference type="Gene3D" id="1.20.1250.20">
    <property type="entry name" value="MFS general substrate transporter like domains"/>
    <property type="match status" value="1"/>
</dbReference>
<reference evidence="7 8" key="1">
    <citation type="submission" date="2024-10" db="EMBL/GenBank/DDBJ databases">
        <title>The Natural Products Discovery Center: Release of the First 8490 Sequenced Strains for Exploring Actinobacteria Biosynthetic Diversity.</title>
        <authorList>
            <person name="Kalkreuter E."/>
            <person name="Kautsar S.A."/>
            <person name="Yang D."/>
            <person name="Bader C.D."/>
            <person name="Teijaro C.N."/>
            <person name="Fluegel L."/>
            <person name="Davis C.M."/>
            <person name="Simpson J.R."/>
            <person name="Lauterbach L."/>
            <person name="Steele A.D."/>
            <person name="Gui C."/>
            <person name="Meng S."/>
            <person name="Li G."/>
            <person name="Viehrig K."/>
            <person name="Ye F."/>
            <person name="Su P."/>
            <person name="Kiefer A.F."/>
            <person name="Nichols A."/>
            <person name="Cepeda A.J."/>
            <person name="Yan W."/>
            <person name="Fan B."/>
            <person name="Jiang Y."/>
            <person name="Adhikari A."/>
            <person name="Zheng C.-J."/>
            <person name="Schuster L."/>
            <person name="Cowan T.M."/>
            <person name="Smanski M.J."/>
            <person name="Chevrette M.G."/>
            <person name="De Carvalho L.P.S."/>
            <person name="Shen B."/>
        </authorList>
    </citation>
    <scope>NUCLEOTIDE SEQUENCE [LARGE SCALE GENOMIC DNA]</scope>
    <source>
        <strain evidence="7 8">NPDC003040</strain>
    </source>
</reference>
<evidence type="ECO:0000256" key="2">
    <source>
        <dbReference type="ARBA" id="ARBA00008432"/>
    </source>
</evidence>
<dbReference type="SUPFAM" id="SSF103473">
    <property type="entry name" value="MFS general substrate transporter"/>
    <property type="match status" value="1"/>
</dbReference>
<evidence type="ECO:0000256" key="5">
    <source>
        <dbReference type="ARBA" id="ARBA00023136"/>
    </source>
</evidence>
<feature type="transmembrane region" description="Helical" evidence="6">
    <location>
        <begin position="336"/>
        <end position="356"/>
    </location>
</feature>